<keyword evidence="2" id="KW-1185">Reference proteome</keyword>
<evidence type="ECO:0000313" key="2">
    <source>
        <dbReference type="Proteomes" id="UP000019193"/>
    </source>
</evidence>
<name>A0AA36KAW8_ACINO</name>
<proteinExistence type="predicted"/>
<dbReference type="RefSeq" id="WP_023188257.1">
    <property type="nucleotide sequence ID" value="NZ_CBSD020000034.1"/>
</dbReference>
<evidence type="ECO:0000313" key="1">
    <source>
        <dbReference type="EMBL" id="CDG74723.1"/>
    </source>
</evidence>
<sequence>MANIERRNFGASINLGIQASDVKKDNIKSIFEVINAVKEDLEAFTENKVSLGMRDSQKHQLLKFTALLATFNSNHPAIINPTNQVIFVFSILDNSKTEDLTVLEFDSNGLPCTIYIDGNRITSADIQSFQDSIETLLSSPNTGEKIKRLMNVKNQENVTEAQSITFAAESNENKVVDDDRI</sequence>
<comment type="caution">
    <text evidence="1">The sequence shown here is derived from an EMBL/GenBank/DDBJ whole genome shotgun (WGS) entry which is preliminary data.</text>
</comment>
<gene>
    <name evidence="1" type="ORF">ANICBIBUN_04577</name>
</gene>
<dbReference type="Proteomes" id="UP000019193">
    <property type="component" value="Unassembled WGS sequence"/>
</dbReference>
<dbReference type="EMBL" id="CBSD020000034">
    <property type="protein sequence ID" value="CDG74723.1"/>
    <property type="molecule type" value="Genomic_DNA"/>
</dbReference>
<reference evidence="1 2" key="1">
    <citation type="submission" date="2013-06" db="EMBL/GenBank/DDBJ databases">
        <title>Comparative analysis of genomes of multi-drug Acinetobacter sp. from Colombian Hospitals.</title>
        <authorList>
            <person name="Barreto-Hernandez E."/>
            <person name="Gonzalez E.B."/>
            <person name="Cepeda L.A."/>
            <person name="Valenzuela E.M."/>
            <person name="Falquet L."/>
            <person name="Reguero M.T."/>
            <person name="Mantilla R."/>
        </authorList>
    </citation>
    <scope>NUCLEOTIDE SEQUENCE [LARGE SCALE GENOMIC DNA]</scope>
    <source>
        <strain evidence="1 2">28F</strain>
    </source>
</reference>
<organism evidence="1 2">
    <name type="scientific">Acinetobacter nosocomialis 28F</name>
    <dbReference type="NCBI Taxonomy" id="1147131"/>
    <lineage>
        <taxon>Bacteria</taxon>
        <taxon>Pseudomonadati</taxon>
        <taxon>Pseudomonadota</taxon>
        <taxon>Gammaproteobacteria</taxon>
        <taxon>Moraxellales</taxon>
        <taxon>Moraxellaceae</taxon>
        <taxon>Acinetobacter</taxon>
        <taxon>Acinetobacter calcoaceticus/baumannii complex</taxon>
    </lineage>
</organism>
<dbReference type="AlphaFoldDB" id="A0AA36KAW8"/>
<protein>
    <submittedName>
        <fullName evidence="1">Uncharacterized protein</fullName>
    </submittedName>
</protein>
<accession>A0AA36KAW8</accession>